<protein>
    <submittedName>
        <fullName evidence="1">Uncharacterized protein</fullName>
    </submittedName>
</protein>
<dbReference type="EMBL" id="DS231720">
    <property type="protein sequence ID" value="KNB16708.1"/>
    <property type="molecule type" value="Genomic_DNA"/>
</dbReference>
<proteinExistence type="predicted"/>
<evidence type="ECO:0000313" key="2">
    <source>
        <dbReference type="Proteomes" id="UP000009097"/>
    </source>
</evidence>
<dbReference type="Proteomes" id="UP000009097">
    <property type="component" value="Unassembled WGS sequence"/>
</dbReference>
<dbReference type="GeneID" id="28955944"/>
<reference evidence="1" key="2">
    <citation type="journal article" date="2010" name="Nature">
        <title>Comparative genomics reveals mobile pathogenicity chromosomes in Fusarium.</title>
        <authorList>
            <person name="Ma L.J."/>
            <person name="van der Does H.C."/>
            <person name="Borkovich K.A."/>
            <person name="Coleman J.J."/>
            <person name="Daboussi M.J."/>
            <person name="Di Pietro A."/>
            <person name="Dufresne M."/>
            <person name="Freitag M."/>
            <person name="Grabherr M."/>
            <person name="Henrissat B."/>
            <person name="Houterman P.M."/>
            <person name="Kang S."/>
            <person name="Shim W.B."/>
            <person name="Woloshuk C."/>
            <person name="Xie X."/>
            <person name="Xu J.R."/>
            <person name="Antoniw J."/>
            <person name="Baker S.E."/>
            <person name="Bluhm B.H."/>
            <person name="Breakspear A."/>
            <person name="Brown D.W."/>
            <person name="Butchko R.A."/>
            <person name="Chapman S."/>
            <person name="Coulson R."/>
            <person name="Coutinho P.M."/>
            <person name="Danchin E.G."/>
            <person name="Diener A."/>
            <person name="Gale L.R."/>
            <person name="Gardiner D.M."/>
            <person name="Goff S."/>
            <person name="Hammond-Kosack K.E."/>
            <person name="Hilburn K."/>
            <person name="Hua-Van A."/>
            <person name="Jonkers W."/>
            <person name="Kazan K."/>
            <person name="Kodira C.D."/>
            <person name="Koehrsen M."/>
            <person name="Kumar L."/>
            <person name="Lee Y.H."/>
            <person name="Li L."/>
            <person name="Manners J.M."/>
            <person name="Miranda-Saavedra D."/>
            <person name="Mukherjee M."/>
            <person name="Park G."/>
            <person name="Park J."/>
            <person name="Park S.Y."/>
            <person name="Proctor R.H."/>
            <person name="Regev A."/>
            <person name="Ruiz-Roldan M.C."/>
            <person name="Sain D."/>
            <person name="Sakthikumar S."/>
            <person name="Sykes S."/>
            <person name="Schwartz D.C."/>
            <person name="Turgeon B.G."/>
            <person name="Wapinski I."/>
            <person name="Yoder O."/>
            <person name="Young S."/>
            <person name="Zeng Q."/>
            <person name="Zhou S."/>
            <person name="Galagan J."/>
            <person name="Cuomo C.A."/>
            <person name="Kistler H.C."/>
            <person name="Rep M."/>
        </authorList>
    </citation>
    <scope>NUCLEOTIDE SEQUENCE [LARGE SCALE GENOMIC DNA]</scope>
    <source>
        <strain evidence="1">4287</strain>
    </source>
</reference>
<organism evidence="1 2">
    <name type="scientific">Fusarium oxysporum f. sp. lycopersici (strain 4287 / CBS 123668 / FGSC 9935 / NRRL 34936)</name>
    <name type="common">Fusarium vascular wilt of tomato</name>
    <dbReference type="NCBI Taxonomy" id="426428"/>
    <lineage>
        <taxon>Eukaryota</taxon>
        <taxon>Fungi</taxon>
        <taxon>Dikarya</taxon>
        <taxon>Ascomycota</taxon>
        <taxon>Pezizomycotina</taxon>
        <taxon>Sordariomycetes</taxon>
        <taxon>Hypocreomycetidae</taxon>
        <taxon>Hypocreales</taxon>
        <taxon>Nectriaceae</taxon>
        <taxon>Fusarium</taxon>
        <taxon>Fusarium oxysporum species complex</taxon>
    </lineage>
</organism>
<name>A0A0J9W120_FUSO4</name>
<gene>
    <name evidence="1" type="ORF">FOXG_14811</name>
</gene>
<reference evidence="1" key="1">
    <citation type="submission" date="2007-04" db="EMBL/GenBank/DDBJ databases">
        <authorList>
            <consortium name="The Broad Institute Genome Sequencing Platform"/>
            <person name="Birren B."/>
            <person name="Lander E."/>
            <person name="Galagan J."/>
            <person name="Nusbaum C."/>
            <person name="Devon K."/>
            <person name="Ma L.-J."/>
            <person name="Jaffe D."/>
            <person name="Butler J."/>
            <person name="Alvarez P."/>
            <person name="Gnerre S."/>
            <person name="Grabherr M."/>
            <person name="Kleber M."/>
            <person name="Mauceli E."/>
            <person name="Brockman W."/>
            <person name="MacCallum I.A."/>
            <person name="Young S."/>
            <person name="LaButti K."/>
            <person name="DeCaprio D."/>
            <person name="Crawford M."/>
            <person name="Koehrsen M."/>
            <person name="Engels R."/>
            <person name="Montgomery P."/>
            <person name="Pearson M."/>
            <person name="Howarth C."/>
            <person name="Larson L."/>
            <person name="White J."/>
            <person name="O'Leary S."/>
            <person name="Kodira C."/>
            <person name="Zeng Q."/>
            <person name="Yandava C."/>
            <person name="Alvarado L."/>
            <person name="Kistler C."/>
            <person name="Shim W.-B."/>
            <person name="Kang S."/>
            <person name="Woloshuk C."/>
        </authorList>
    </citation>
    <scope>NUCLEOTIDE SEQUENCE</scope>
    <source>
        <strain evidence="1">4287</strain>
    </source>
</reference>
<sequence>MTTSPQRPSATLVDSVSNRSSRLFPQRSMQLKYHKENKFEDGESNSVDTIIFLSIYLGVYMSEVLILTEYSCRYEHGNRSMFIVALKNALVSRSPYLSSPLAVSLYWHVSERSACDGPIGFIALEGVSAASWRTAALLMCQKNVF</sequence>
<dbReference type="KEGG" id="fox:FOXG_14811"/>
<dbReference type="AlphaFoldDB" id="A0A0J9W120"/>
<accession>A0A0J9W120</accession>
<dbReference type="RefSeq" id="XP_018254753.1">
    <property type="nucleotide sequence ID" value="XM_018394872.1"/>
</dbReference>
<dbReference type="VEuPathDB" id="FungiDB:FOXG_14811"/>
<evidence type="ECO:0000313" key="1">
    <source>
        <dbReference type="EMBL" id="KNB16708.1"/>
    </source>
</evidence>